<reference evidence="5 6" key="1">
    <citation type="journal article" date="2018" name="Environ. Microbiol.">
        <title>Genomes of ubiquitous marine and hypersaline Hydrogenovibrio, Thiomicrorhabdus and Thiomicrospira spp. encode a diversity of mechanisms to sustain chemolithoautotrophy in heterogeneous environments.</title>
        <authorList>
            <person name="Scott K.M."/>
            <person name="Williams J."/>
            <person name="Porter C.M.B."/>
            <person name="Russel S."/>
            <person name="Harmer T.L."/>
            <person name="Paul J.H."/>
            <person name="Antonen K.M."/>
            <person name="Bridges M.K."/>
            <person name="Camper G.J."/>
            <person name="Campla C.K."/>
            <person name="Casella L.G."/>
            <person name="Chase E."/>
            <person name="Conrad J.W."/>
            <person name="Cruz M.C."/>
            <person name="Dunlap D.S."/>
            <person name="Duran L."/>
            <person name="Fahsbender E.M."/>
            <person name="Goldsmith D.B."/>
            <person name="Keeley R.F."/>
            <person name="Kondoff M.R."/>
            <person name="Kussy B.I."/>
            <person name="Lane M.K."/>
            <person name="Lawler S."/>
            <person name="Leigh B.A."/>
            <person name="Lewis C."/>
            <person name="Lostal L.M."/>
            <person name="Marking D."/>
            <person name="Mancera P.A."/>
            <person name="McClenthan E.C."/>
            <person name="McIntyre E.A."/>
            <person name="Mine J.A."/>
            <person name="Modi S."/>
            <person name="Moore B.D."/>
            <person name="Morgan W.A."/>
            <person name="Nelson K.M."/>
            <person name="Nguyen K.N."/>
            <person name="Ogburn N."/>
            <person name="Parrino D.G."/>
            <person name="Pedapudi A.D."/>
            <person name="Pelham R.P."/>
            <person name="Preece A.M."/>
            <person name="Rampersad E.A."/>
            <person name="Richardson J.C."/>
            <person name="Rodgers C.M."/>
            <person name="Schaffer B.L."/>
            <person name="Sheridan N.E."/>
            <person name="Solone M.R."/>
            <person name="Staley Z.R."/>
            <person name="Tabuchi M."/>
            <person name="Waide R.J."/>
            <person name="Wanjugi P.W."/>
            <person name="Young S."/>
            <person name="Clum A."/>
            <person name="Daum C."/>
            <person name="Huntemann M."/>
            <person name="Ivanova N."/>
            <person name="Kyrpides N."/>
            <person name="Mikhailova N."/>
            <person name="Palaniappan K."/>
            <person name="Pillay M."/>
            <person name="Reddy T.B.K."/>
            <person name="Shapiro N."/>
            <person name="Stamatis D."/>
            <person name="Varghese N."/>
            <person name="Woyke T."/>
            <person name="Boden R."/>
            <person name="Freyermuth S.K."/>
            <person name="Kerfeld C.A."/>
        </authorList>
    </citation>
    <scope>NUCLEOTIDE SEQUENCE [LARGE SCALE GENOMIC DNA]</scope>
    <source>
        <strain evidence="5 6">JR-2</strain>
    </source>
</reference>
<dbReference type="GO" id="GO:0005886">
    <property type="term" value="C:plasma membrane"/>
    <property type="evidence" value="ECO:0007669"/>
    <property type="project" value="TreeGrafter"/>
</dbReference>
<organism evidence="5 6">
    <name type="scientific">Hydrogenovibrio thermophilus</name>
    <dbReference type="NCBI Taxonomy" id="265883"/>
    <lineage>
        <taxon>Bacteria</taxon>
        <taxon>Pseudomonadati</taxon>
        <taxon>Pseudomonadota</taxon>
        <taxon>Gammaproteobacteria</taxon>
        <taxon>Thiotrichales</taxon>
        <taxon>Piscirickettsiaceae</taxon>
        <taxon>Hydrogenovibrio</taxon>
    </lineage>
</organism>
<feature type="domain" description="ABC transporter" evidence="4">
    <location>
        <begin position="7"/>
        <end position="232"/>
    </location>
</feature>
<evidence type="ECO:0000256" key="2">
    <source>
        <dbReference type="ARBA" id="ARBA00022741"/>
    </source>
</evidence>
<dbReference type="RefSeq" id="WP_128385532.1">
    <property type="nucleotide sequence ID" value="NZ_CP035033.1"/>
</dbReference>
<evidence type="ECO:0000256" key="1">
    <source>
        <dbReference type="ARBA" id="ARBA00022448"/>
    </source>
</evidence>
<accession>A0A410H5U7</accession>
<dbReference type="PROSITE" id="PS50893">
    <property type="entry name" value="ABC_TRANSPORTER_2"/>
    <property type="match status" value="1"/>
</dbReference>
<evidence type="ECO:0000259" key="4">
    <source>
        <dbReference type="PROSITE" id="PS50893"/>
    </source>
</evidence>
<proteinExistence type="predicted"/>
<dbReference type="EMBL" id="CP035033">
    <property type="protein sequence ID" value="QAB16301.1"/>
    <property type="molecule type" value="Genomic_DNA"/>
</dbReference>
<dbReference type="InterPro" id="IPR015854">
    <property type="entry name" value="ABC_transpr_LolD-like"/>
</dbReference>
<dbReference type="GO" id="GO:0005524">
    <property type="term" value="F:ATP binding"/>
    <property type="evidence" value="ECO:0007669"/>
    <property type="project" value="UniProtKB-KW"/>
</dbReference>
<dbReference type="KEGG" id="htr:EPV75_11845"/>
<dbReference type="GO" id="GO:0022857">
    <property type="term" value="F:transmembrane transporter activity"/>
    <property type="evidence" value="ECO:0007669"/>
    <property type="project" value="TreeGrafter"/>
</dbReference>
<dbReference type="SUPFAM" id="SSF52540">
    <property type="entry name" value="P-loop containing nucleoside triphosphate hydrolases"/>
    <property type="match status" value="1"/>
</dbReference>
<gene>
    <name evidence="5" type="ORF">EPV75_11845</name>
</gene>
<dbReference type="PANTHER" id="PTHR24220">
    <property type="entry name" value="IMPORT ATP-BINDING PROTEIN"/>
    <property type="match status" value="1"/>
</dbReference>
<dbReference type="Pfam" id="PF00005">
    <property type="entry name" value="ABC_tran"/>
    <property type="match status" value="1"/>
</dbReference>
<keyword evidence="3 5" id="KW-0067">ATP-binding</keyword>
<dbReference type="CDD" id="cd03255">
    <property type="entry name" value="ABC_MJ0796_LolCDE_FtsE"/>
    <property type="match status" value="1"/>
</dbReference>
<dbReference type="AlphaFoldDB" id="A0A410H5U7"/>
<evidence type="ECO:0000313" key="6">
    <source>
        <dbReference type="Proteomes" id="UP000285478"/>
    </source>
</evidence>
<keyword evidence="2" id="KW-0547">Nucleotide-binding</keyword>
<dbReference type="PANTHER" id="PTHR24220:SF611">
    <property type="entry name" value="ATP-BINDING COMPONENT OF ABC TRANSPORTER-RELATED"/>
    <property type="match status" value="1"/>
</dbReference>
<dbReference type="GO" id="GO:0016887">
    <property type="term" value="F:ATP hydrolysis activity"/>
    <property type="evidence" value="ECO:0007669"/>
    <property type="project" value="InterPro"/>
</dbReference>
<keyword evidence="1" id="KW-0813">Transport</keyword>
<dbReference type="InterPro" id="IPR003439">
    <property type="entry name" value="ABC_transporter-like_ATP-bd"/>
</dbReference>
<dbReference type="InterPro" id="IPR017911">
    <property type="entry name" value="MacB-like_ATP-bd"/>
</dbReference>
<dbReference type="Proteomes" id="UP000285478">
    <property type="component" value="Chromosome"/>
</dbReference>
<evidence type="ECO:0000256" key="3">
    <source>
        <dbReference type="ARBA" id="ARBA00022840"/>
    </source>
</evidence>
<protein>
    <submittedName>
        <fullName evidence="5">ABC transporter ATP-binding protein</fullName>
    </submittedName>
</protein>
<keyword evidence="6" id="KW-1185">Reference proteome</keyword>
<evidence type="ECO:0000313" key="5">
    <source>
        <dbReference type="EMBL" id="QAB16301.1"/>
    </source>
</evidence>
<dbReference type="InterPro" id="IPR003593">
    <property type="entry name" value="AAA+_ATPase"/>
</dbReference>
<dbReference type="SMART" id="SM00382">
    <property type="entry name" value="AAA"/>
    <property type="match status" value="1"/>
</dbReference>
<dbReference type="Gene3D" id="3.40.50.300">
    <property type="entry name" value="P-loop containing nucleotide triphosphate hydrolases"/>
    <property type="match status" value="1"/>
</dbReference>
<name>A0A410H5U7_9GAMM</name>
<dbReference type="InterPro" id="IPR027417">
    <property type="entry name" value="P-loop_NTPase"/>
</dbReference>
<sequence length="234" mass="26080">MHASAVIEIEQLRYRWPGQVQDTLNLPELHVRRGEHLFIKGPSGSGKTTLLNLLAGVFTAQSGHLNVLGTELASLSALQRDRFRGDHLGVIFQQFNLLPYLTTLDNILLPLSFSKHRRQQEPDPQHQAQAWLKLLQLPDNILAQPVNRLSIGQQQRVAIARALMGRPELIIADEPTSALDADNRDRFIDWLFAAAEQSGATLVFVSHDAHLAQHFQQEIDLAQLNQASVSEAAS</sequence>